<accession>A0A0P0WFM6</accession>
<sequence length="91" mass="9299">MLMSSTLALMAVQRQAAADRPAMSFTSGQHVTWASPMCTSLPRRSTHTPSLSASMGHVSEDDGVGVDGVGVGDGGHAFLPPCRFGGLGLGL</sequence>
<proteinExistence type="predicted"/>
<feature type="signal peptide" evidence="1">
    <location>
        <begin position="1"/>
        <end position="18"/>
    </location>
</feature>
<reference evidence="2 3" key="3">
    <citation type="journal article" date="2013" name="Rice">
        <title>Improvement of the Oryza sativa Nipponbare reference genome using next generation sequence and optical map data.</title>
        <authorList>
            <person name="Kawahara Y."/>
            <person name="de la Bastide M."/>
            <person name="Hamilton J.P."/>
            <person name="Kanamori H."/>
            <person name="McCombie W.R."/>
            <person name="Ouyang S."/>
            <person name="Schwartz D.C."/>
            <person name="Tanaka T."/>
            <person name="Wu J."/>
            <person name="Zhou S."/>
            <person name="Childs K.L."/>
            <person name="Davidson R.M."/>
            <person name="Lin H."/>
            <person name="Quesada-Ocampo L."/>
            <person name="Vaillancourt B."/>
            <person name="Sakai H."/>
            <person name="Lee S.S."/>
            <person name="Kim J."/>
            <person name="Numa H."/>
            <person name="Itoh T."/>
            <person name="Buell C.R."/>
            <person name="Matsumoto T."/>
        </authorList>
    </citation>
    <scope>NUCLEOTIDE SEQUENCE [LARGE SCALE GENOMIC DNA]</scope>
    <source>
        <strain evidence="3">cv. Nipponbare</strain>
    </source>
</reference>
<feature type="chain" id="PRO_5006056705" evidence="1">
    <location>
        <begin position="19"/>
        <end position="91"/>
    </location>
</feature>
<keyword evidence="1" id="KW-0732">Signal</keyword>
<reference evidence="3" key="1">
    <citation type="journal article" date="2005" name="Nature">
        <title>The map-based sequence of the rice genome.</title>
        <authorList>
            <consortium name="International rice genome sequencing project (IRGSP)"/>
            <person name="Matsumoto T."/>
            <person name="Wu J."/>
            <person name="Kanamori H."/>
            <person name="Katayose Y."/>
            <person name="Fujisawa M."/>
            <person name="Namiki N."/>
            <person name="Mizuno H."/>
            <person name="Yamamoto K."/>
            <person name="Antonio B.A."/>
            <person name="Baba T."/>
            <person name="Sakata K."/>
            <person name="Nagamura Y."/>
            <person name="Aoki H."/>
            <person name="Arikawa K."/>
            <person name="Arita K."/>
            <person name="Bito T."/>
            <person name="Chiden Y."/>
            <person name="Fujitsuka N."/>
            <person name="Fukunaka R."/>
            <person name="Hamada M."/>
            <person name="Harada C."/>
            <person name="Hayashi A."/>
            <person name="Hijishita S."/>
            <person name="Honda M."/>
            <person name="Hosokawa S."/>
            <person name="Ichikawa Y."/>
            <person name="Idonuma A."/>
            <person name="Iijima M."/>
            <person name="Ikeda M."/>
            <person name="Ikeno M."/>
            <person name="Ito K."/>
            <person name="Ito S."/>
            <person name="Ito T."/>
            <person name="Ito Y."/>
            <person name="Ito Y."/>
            <person name="Iwabuchi A."/>
            <person name="Kamiya K."/>
            <person name="Karasawa W."/>
            <person name="Kurita K."/>
            <person name="Katagiri S."/>
            <person name="Kikuta A."/>
            <person name="Kobayashi H."/>
            <person name="Kobayashi N."/>
            <person name="Machita K."/>
            <person name="Maehara T."/>
            <person name="Masukawa M."/>
            <person name="Mizubayashi T."/>
            <person name="Mukai Y."/>
            <person name="Nagasaki H."/>
            <person name="Nagata Y."/>
            <person name="Naito S."/>
            <person name="Nakashima M."/>
            <person name="Nakama Y."/>
            <person name="Nakamichi Y."/>
            <person name="Nakamura M."/>
            <person name="Meguro A."/>
            <person name="Negishi M."/>
            <person name="Ohta I."/>
            <person name="Ohta T."/>
            <person name="Okamoto M."/>
            <person name="Ono N."/>
            <person name="Saji S."/>
            <person name="Sakaguchi M."/>
            <person name="Sakai K."/>
            <person name="Shibata M."/>
            <person name="Shimokawa T."/>
            <person name="Song J."/>
            <person name="Takazaki Y."/>
            <person name="Terasawa K."/>
            <person name="Tsugane M."/>
            <person name="Tsuji K."/>
            <person name="Ueda S."/>
            <person name="Waki K."/>
            <person name="Yamagata H."/>
            <person name="Yamamoto M."/>
            <person name="Yamamoto S."/>
            <person name="Yamane H."/>
            <person name="Yoshiki S."/>
            <person name="Yoshihara R."/>
            <person name="Yukawa K."/>
            <person name="Zhong H."/>
            <person name="Yano M."/>
            <person name="Yuan Q."/>
            <person name="Ouyang S."/>
            <person name="Liu J."/>
            <person name="Jones K.M."/>
            <person name="Gansberger K."/>
            <person name="Moffat K."/>
            <person name="Hill J."/>
            <person name="Bera J."/>
            <person name="Fadrosh D."/>
            <person name="Jin S."/>
            <person name="Johri S."/>
            <person name="Kim M."/>
            <person name="Overton L."/>
            <person name="Reardon M."/>
            <person name="Tsitrin T."/>
            <person name="Vuong H."/>
            <person name="Weaver B."/>
            <person name="Ciecko A."/>
            <person name="Tallon L."/>
            <person name="Jackson J."/>
            <person name="Pai G."/>
            <person name="Aken S.V."/>
            <person name="Utterback T."/>
            <person name="Reidmuller S."/>
            <person name="Feldblyum T."/>
            <person name="Hsiao J."/>
            <person name="Zismann V."/>
            <person name="Iobst S."/>
            <person name="de Vazeille A.R."/>
            <person name="Buell C.R."/>
            <person name="Ying K."/>
            <person name="Li Y."/>
            <person name="Lu T."/>
            <person name="Huang Y."/>
            <person name="Zhao Q."/>
            <person name="Feng Q."/>
            <person name="Zhang L."/>
            <person name="Zhu J."/>
            <person name="Weng Q."/>
            <person name="Mu J."/>
            <person name="Lu Y."/>
            <person name="Fan D."/>
            <person name="Liu Y."/>
            <person name="Guan J."/>
            <person name="Zhang Y."/>
            <person name="Yu S."/>
            <person name="Liu X."/>
            <person name="Zhang Y."/>
            <person name="Hong G."/>
            <person name="Han B."/>
            <person name="Choisne N."/>
            <person name="Demange N."/>
            <person name="Orjeda G."/>
            <person name="Samain S."/>
            <person name="Cattolico L."/>
            <person name="Pelletier E."/>
            <person name="Couloux A."/>
            <person name="Segurens B."/>
            <person name="Wincker P."/>
            <person name="D'Hont A."/>
            <person name="Scarpelli C."/>
            <person name="Weissenbach J."/>
            <person name="Salanoubat M."/>
            <person name="Quetier F."/>
            <person name="Yu Y."/>
            <person name="Kim H.R."/>
            <person name="Rambo T."/>
            <person name="Currie J."/>
            <person name="Collura K."/>
            <person name="Luo M."/>
            <person name="Yang T."/>
            <person name="Ammiraju J.S.S."/>
            <person name="Engler F."/>
            <person name="Soderlund C."/>
            <person name="Wing R.A."/>
            <person name="Palmer L.E."/>
            <person name="de la Bastide M."/>
            <person name="Spiegel L."/>
            <person name="Nascimento L."/>
            <person name="Zutavern T."/>
            <person name="O'Shaughnessy A."/>
            <person name="Dike S."/>
            <person name="Dedhia N."/>
            <person name="Preston R."/>
            <person name="Balija V."/>
            <person name="McCombie W.R."/>
            <person name="Chow T."/>
            <person name="Chen H."/>
            <person name="Chung M."/>
            <person name="Chen C."/>
            <person name="Shaw J."/>
            <person name="Wu H."/>
            <person name="Hsiao K."/>
            <person name="Chao Y."/>
            <person name="Chu M."/>
            <person name="Cheng C."/>
            <person name="Hour A."/>
            <person name="Lee P."/>
            <person name="Lin S."/>
            <person name="Lin Y."/>
            <person name="Liou J."/>
            <person name="Liu S."/>
            <person name="Hsing Y."/>
            <person name="Raghuvanshi S."/>
            <person name="Mohanty A."/>
            <person name="Bharti A.K."/>
            <person name="Gaur A."/>
            <person name="Gupta V."/>
            <person name="Kumar D."/>
            <person name="Ravi V."/>
            <person name="Vij S."/>
            <person name="Kapur A."/>
            <person name="Khurana P."/>
            <person name="Khurana P."/>
            <person name="Khurana J.P."/>
            <person name="Tyagi A.K."/>
            <person name="Gaikwad K."/>
            <person name="Singh A."/>
            <person name="Dalal V."/>
            <person name="Srivastava S."/>
            <person name="Dixit A."/>
            <person name="Pal A.K."/>
            <person name="Ghazi I.A."/>
            <person name="Yadav M."/>
            <person name="Pandit A."/>
            <person name="Bhargava A."/>
            <person name="Sureshbabu K."/>
            <person name="Batra K."/>
            <person name="Sharma T.R."/>
            <person name="Mohapatra T."/>
            <person name="Singh N.K."/>
            <person name="Messing J."/>
            <person name="Nelson A.B."/>
            <person name="Fuks G."/>
            <person name="Kavchok S."/>
            <person name="Keizer G."/>
            <person name="Linton E."/>
            <person name="Llaca V."/>
            <person name="Song R."/>
            <person name="Tanyolac B."/>
            <person name="Young S."/>
            <person name="Ho-Il K."/>
            <person name="Hahn J.H."/>
            <person name="Sangsakoo G."/>
            <person name="Vanavichit A."/>
            <person name="de Mattos Luiz.A.T."/>
            <person name="Zimmer P.D."/>
            <person name="Malone G."/>
            <person name="Dellagostin O."/>
            <person name="de Oliveira A.C."/>
            <person name="Bevan M."/>
            <person name="Bancroft I."/>
            <person name="Minx P."/>
            <person name="Cordum H."/>
            <person name="Wilson R."/>
            <person name="Cheng Z."/>
            <person name="Jin W."/>
            <person name="Jiang J."/>
            <person name="Leong S.A."/>
            <person name="Iwama H."/>
            <person name="Gojobori T."/>
            <person name="Itoh T."/>
            <person name="Niimura Y."/>
            <person name="Fujii Y."/>
            <person name="Habara T."/>
            <person name="Sakai H."/>
            <person name="Sato Y."/>
            <person name="Wilson G."/>
            <person name="Kumar K."/>
            <person name="McCouch S."/>
            <person name="Juretic N."/>
            <person name="Hoen D."/>
            <person name="Wright S."/>
            <person name="Bruskiewich R."/>
            <person name="Bureau T."/>
            <person name="Miyao A."/>
            <person name="Hirochika H."/>
            <person name="Nishikawa T."/>
            <person name="Kadowaki K."/>
            <person name="Sugiura M."/>
            <person name="Burr B."/>
            <person name="Sasaki T."/>
        </authorList>
    </citation>
    <scope>NUCLEOTIDE SEQUENCE [LARGE SCALE GENOMIC DNA]</scope>
    <source>
        <strain evidence="3">cv. Nipponbare</strain>
    </source>
</reference>
<reference evidence="2 3" key="2">
    <citation type="journal article" date="2013" name="Plant Cell Physiol.">
        <title>Rice Annotation Project Database (RAP-DB): an integrative and interactive database for rice genomics.</title>
        <authorList>
            <person name="Sakai H."/>
            <person name="Lee S.S."/>
            <person name="Tanaka T."/>
            <person name="Numa H."/>
            <person name="Kim J."/>
            <person name="Kawahara Y."/>
            <person name="Wakimoto H."/>
            <person name="Yang C.C."/>
            <person name="Iwamoto M."/>
            <person name="Abe T."/>
            <person name="Yamada Y."/>
            <person name="Muto A."/>
            <person name="Inokuchi H."/>
            <person name="Ikemura T."/>
            <person name="Matsumoto T."/>
            <person name="Sasaki T."/>
            <person name="Itoh T."/>
        </authorList>
    </citation>
    <scope>NUCLEOTIDE SEQUENCE [LARGE SCALE GENOMIC DNA]</scope>
    <source>
        <strain evidence="3">cv. Nipponbare</strain>
    </source>
</reference>
<evidence type="ECO:0000313" key="3">
    <source>
        <dbReference type="Proteomes" id="UP000059680"/>
    </source>
</evidence>
<organism evidence="2 3">
    <name type="scientific">Oryza sativa subsp. japonica</name>
    <name type="common">Rice</name>
    <dbReference type="NCBI Taxonomy" id="39947"/>
    <lineage>
        <taxon>Eukaryota</taxon>
        <taxon>Viridiplantae</taxon>
        <taxon>Streptophyta</taxon>
        <taxon>Embryophyta</taxon>
        <taxon>Tracheophyta</taxon>
        <taxon>Spermatophyta</taxon>
        <taxon>Magnoliopsida</taxon>
        <taxon>Liliopsida</taxon>
        <taxon>Poales</taxon>
        <taxon>Poaceae</taxon>
        <taxon>BOP clade</taxon>
        <taxon>Oryzoideae</taxon>
        <taxon>Oryzeae</taxon>
        <taxon>Oryzinae</taxon>
        <taxon>Oryza</taxon>
        <taxon>Oryza sativa</taxon>
    </lineage>
</organism>
<evidence type="ECO:0000313" key="2">
    <source>
        <dbReference type="EMBL" id="BAS91296.1"/>
    </source>
</evidence>
<keyword evidence="3" id="KW-1185">Reference proteome</keyword>
<dbReference type="Gramene" id="Os04t0644433-00">
    <property type="protein sequence ID" value="Os04t0644433-00"/>
    <property type="gene ID" value="Os04g0644433"/>
</dbReference>
<protein>
    <submittedName>
        <fullName evidence="2">Os04g0644433 protein</fullName>
    </submittedName>
</protein>
<gene>
    <name evidence="2" type="ordered locus">Os04g0644433</name>
    <name evidence="2" type="ORF">OSNPB_040644433</name>
</gene>
<dbReference type="EMBL" id="AP014960">
    <property type="protein sequence ID" value="BAS91296.1"/>
    <property type="molecule type" value="Genomic_DNA"/>
</dbReference>
<evidence type="ECO:0000256" key="1">
    <source>
        <dbReference type="SAM" id="SignalP"/>
    </source>
</evidence>
<dbReference type="PaxDb" id="39947-A0A0P0WFM6"/>
<dbReference type="AlphaFoldDB" id="A0A0P0WFM6"/>
<dbReference type="Proteomes" id="UP000059680">
    <property type="component" value="Chromosome 4"/>
</dbReference>
<name>A0A0P0WFM6_ORYSJ</name>
<dbReference type="InParanoid" id="A0A0P0WFM6"/>